<comment type="caution">
    <text evidence="5">The sequence shown here is derived from an EMBL/GenBank/DDBJ whole genome shotgun (WGS) entry which is preliminary data.</text>
</comment>
<dbReference type="Proteomes" id="UP000707356">
    <property type="component" value="Unassembled WGS sequence"/>
</dbReference>
<dbReference type="CDD" id="cd06464">
    <property type="entry name" value="ACD_sHsps-like"/>
    <property type="match status" value="1"/>
</dbReference>
<reference evidence="5" key="1">
    <citation type="submission" date="2021-05" db="EMBL/GenBank/DDBJ databases">
        <authorList>
            <person name="Pietrasiak N."/>
            <person name="Ward R."/>
            <person name="Stajich J.E."/>
            <person name="Kurbessoian T."/>
        </authorList>
    </citation>
    <scope>NUCLEOTIDE SEQUENCE</scope>
    <source>
        <strain evidence="5">GSE-TBD4-15B</strain>
    </source>
</reference>
<comment type="similarity">
    <text evidence="1 2">Belongs to the small heat shock protein (HSP20) family.</text>
</comment>
<evidence type="ECO:0000313" key="5">
    <source>
        <dbReference type="EMBL" id="MBW4468015.1"/>
    </source>
</evidence>
<evidence type="ECO:0000256" key="2">
    <source>
        <dbReference type="RuleBase" id="RU003616"/>
    </source>
</evidence>
<name>A0A951U6T7_9CYAN</name>
<dbReference type="PANTHER" id="PTHR11527">
    <property type="entry name" value="HEAT-SHOCK PROTEIN 20 FAMILY MEMBER"/>
    <property type="match status" value="1"/>
</dbReference>
<reference evidence="5" key="2">
    <citation type="journal article" date="2022" name="Microbiol. Resour. Announc.">
        <title>Metagenome Sequencing to Explore Phylogenomics of Terrestrial Cyanobacteria.</title>
        <authorList>
            <person name="Ward R.D."/>
            <person name="Stajich J.E."/>
            <person name="Johansen J.R."/>
            <person name="Huntemann M."/>
            <person name="Clum A."/>
            <person name="Foster B."/>
            <person name="Foster B."/>
            <person name="Roux S."/>
            <person name="Palaniappan K."/>
            <person name="Varghese N."/>
            <person name="Mukherjee S."/>
            <person name="Reddy T.B.K."/>
            <person name="Daum C."/>
            <person name="Copeland A."/>
            <person name="Chen I.A."/>
            <person name="Ivanova N.N."/>
            <person name="Kyrpides N.C."/>
            <person name="Shapiro N."/>
            <person name="Eloe-Fadrosh E.A."/>
            <person name="Pietrasiak N."/>
        </authorList>
    </citation>
    <scope>NUCLEOTIDE SEQUENCE</scope>
    <source>
        <strain evidence="5">GSE-TBD4-15B</strain>
    </source>
</reference>
<sequence>MLVRYWQPLREMDTVRRQFDQLFDELTQPTATSVWSPAIELMEAGNSLVLRAQIPGLEAQDLDVEVTQEAVSIVGERRHEQRTEEKGFFKSEFRYGKFRRVVSLPVAIQNDKVQADYKDGILTLTLPKVEETRHKAIKVSLGNHEPNSPELNGHEVAQAQSVG</sequence>
<feature type="domain" description="SHSP" evidence="4">
    <location>
        <begin position="30"/>
        <end position="142"/>
    </location>
</feature>
<dbReference type="Gene3D" id="2.60.40.790">
    <property type="match status" value="1"/>
</dbReference>
<dbReference type="PROSITE" id="PS01031">
    <property type="entry name" value="SHSP"/>
    <property type="match status" value="1"/>
</dbReference>
<evidence type="ECO:0000313" key="6">
    <source>
        <dbReference type="Proteomes" id="UP000707356"/>
    </source>
</evidence>
<dbReference type="Pfam" id="PF00011">
    <property type="entry name" value="HSP20"/>
    <property type="match status" value="1"/>
</dbReference>
<organism evidence="5 6">
    <name type="scientific">Pegethrix bostrychoides GSE-TBD4-15B</name>
    <dbReference type="NCBI Taxonomy" id="2839662"/>
    <lineage>
        <taxon>Bacteria</taxon>
        <taxon>Bacillati</taxon>
        <taxon>Cyanobacteriota</taxon>
        <taxon>Cyanophyceae</taxon>
        <taxon>Oculatellales</taxon>
        <taxon>Oculatellaceae</taxon>
        <taxon>Pegethrix</taxon>
    </lineage>
</organism>
<evidence type="ECO:0000256" key="3">
    <source>
        <dbReference type="SAM" id="MobiDB-lite"/>
    </source>
</evidence>
<dbReference type="InterPro" id="IPR002068">
    <property type="entry name" value="A-crystallin/Hsp20_dom"/>
</dbReference>
<evidence type="ECO:0000259" key="4">
    <source>
        <dbReference type="PROSITE" id="PS01031"/>
    </source>
</evidence>
<evidence type="ECO:0000256" key="1">
    <source>
        <dbReference type="PROSITE-ProRule" id="PRU00285"/>
    </source>
</evidence>
<feature type="region of interest" description="Disordered" evidence="3">
    <location>
        <begin position="140"/>
        <end position="163"/>
    </location>
</feature>
<protein>
    <submittedName>
        <fullName evidence="5">Hsp20/alpha crystallin family protein</fullName>
    </submittedName>
</protein>
<dbReference type="InterPro" id="IPR008978">
    <property type="entry name" value="HSP20-like_chaperone"/>
</dbReference>
<accession>A0A951U6T7</accession>
<dbReference type="InterPro" id="IPR031107">
    <property type="entry name" value="Small_HSP"/>
</dbReference>
<gene>
    <name evidence="5" type="ORF">KME07_21530</name>
</gene>
<dbReference type="SUPFAM" id="SSF49764">
    <property type="entry name" value="HSP20-like chaperones"/>
    <property type="match status" value="1"/>
</dbReference>
<proteinExistence type="inferred from homology"/>
<dbReference type="EMBL" id="JAHHHV010000083">
    <property type="protein sequence ID" value="MBW4468015.1"/>
    <property type="molecule type" value="Genomic_DNA"/>
</dbReference>
<dbReference type="AlphaFoldDB" id="A0A951U6T7"/>